<dbReference type="Gene3D" id="3.40.50.2300">
    <property type="match status" value="2"/>
</dbReference>
<dbReference type="EMBL" id="DXET01000294">
    <property type="protein sequence ID" value="HIX82894.1"/>
    <property type="molecule type" value="Genomic_DNA"/>
</dbReference>
<reference evidence="6" key="2">
    <citation type="submission" date="2021-04" db="EMBL/GenBank/DDBJ databases">
        <authorList>
            <person name="Gilroy R."/>
        </authorList>
    </citation>
    <scope>NUCLEOTIDE SEQUENCE</scope>
    <source>
        <strain evidence="6">ChiGjej1B1-14440</strain>
    </source>
</reference>
<evidence type="ECO:0000256" key="3">
    <source>
        <dbReference type="ARBA" id="ARBA00023163"/>
    </source>
</evidence>
<dbReference type="Pfam" id="PF13377">
    <property type="entry name" value="Peripla_BP_3"/>
    <property type="match status" value="1"/>
</dbReference>
<dbReference type="AlphaFoldDB" id="A0A9D1XP35"/>
<dbReference type="PROSITE" id="PS50943">
    <property type="entry name" value="HTH_CROC1"/>
    <property type="match status" value="1"/>
</dbReference>
<feature type="domain" description="HTH lacI-type" evidence="4">
    <location>
        <begin position="4"/>
        <end position="58"/>
    </location>
</feature>
<dbReference type="Proteomes" id="UP000886724">
    <property type="component" value="Unassembled WGS sequence"/>
</dbReference>
<dbReference type="FunFam" id="1.10.260.40:FF:000002">
    <property type="entry name" value="HTH-type transcriptional repressor PurR"/>
    <property type="match status" value="1"/>
</dbReference>
<dbReference type="GO" id="GO:0000976">
    <property type="term" value="F:transcription cis-regulatory region binding"/>
    <property type="evidence" value="ECO:0007669"/>
    <property type="project" value="TreeGrafter"/>
</dbReference>
<keyword evidence="2" id="KW-0238">DNA-binding</keyword>
<keyword evidence="3" id="KW-0804">Transcription</keyword>
<evidence type="ECO:0000259" key="4">
    <source>
        <dbReference type="PROSITE" id="PS50932"/>
    </source>
</evidence>
<dbReference type="InterPro" id="IPR046335">
    <property type="entry name" value="LacI/GalR-like_sensor"/>
</dbReference>
<comment type="caution">
    <text evidence="6">The sequence shown here is derived from an EMBL/GenBank/DDBJ whole genome shotgun (WGS) entry which is preliminary data.</text>
</comment>
<evidence type="ECO:0000313" key="7">
    <source>
        <dbReference type="Proteomes" id="UP000886724"/>
    </source>
</evidence>
<protein>
    <submittedName>
        <fullName evidence="6">LacI family transcriptional regulator</fullName>
    </submittedName>
</protein>
<dbReference type="SMART" id="SM00354">
    <property type="entry name" value="HTH_LACI"/>
    <property type="match status" value="1"/>
</dbReference>
<accession>A0A9D1XP35</accession>
<dbReference type="PANTHER" id="PTHR30146">
    <property type="entry name" value="LACI-RELATED TRANSCRIPTIONAL REPRESSOR"/>
    <property type="match status" value="1"/>
</dbReference>
<dbReference type="InterPro" id="IPR028082">
    <property type="entry name" value="Peripla_BP_I"/>
</dbReference>
<dbReference type="SUPFAM" id="SSF53822">
    <property type="entry name" value="Periplasmic binding protein-like I"/>
    <property type="match status" value="1"/>
</dbReference>
<sequence>MKKVTIYDVAREAGVSLATVSRVINGSNVVREKTKQKVLDVIERLDFKPNDIARGLATSKTTTIAIVFPQSLFAHVKDMIGGIGDTGRHLDYNINMYTTDDIGDENTVADVTERLVKSRVDGVILFNNDNLDETIDSIVKYNLPIVVIGKKISGENIGSIYIDVKKAAEEIVDRYLNRGKDDIIYILPKQNLIKSDEIIEGIKETYKKHNKEFTTNQILTSSSHYENTYPNFIEYFKTHKHDLVFCGYDKDGVAVINAAQENGIKIPDEMEVVGMLNTSYSIMCKPTLSSMNVPVYDMGALAVRLLTKFLQDEEIESKEIAVQHMFIKRDSTKDD</sequence>
<evidence type="ECO:0000256" key="2">
    <source>
        <dbReference type="ARBA" id="ARBA00023125"/>
    </source>
</evidence>
<dbReference type="Gene3D" id="1.10.260.40">
    <property type="entry name" value="lambda repressor-like DNA-binding domains"/>
    <property type="match status" value="1"/>
</dbReference>
<dbReference type="InterPro" id="IPR001387">
    <property type="entry name" value="Cro/C1-type_HTH"/>
</dbReference>
<evidence type="ECO:0000259" key="5">
    <source>
        <dbReference type="PROSITE" id="PS50943"/>
    </source>
</evidence>
<dbReference type="PRINTS" id="PR00036">
    <property type="entry name" value="HTHLACI"/>
</dbReference>
<dbReference type="PANTHER" id="PTHR30146:SF150">
    <property type="entry name" value="ARABINOSE METABOLISM TRANSCRIPTIONAL REPRESSOR"/>
    <property type="match status" value="1"/>
</dbReference>
<feature type="domain" description="HTH cro/C1-type" evidence="5">
    <location>
        <begin position="2"/>
        <end position="52"/>
    </location>
</feature>
<name>A0A9D1XP35_9FIRM</name>
<dbReference type="Pfam" id="PF00356">
    <property type="entry name" value="LacI"/>
    <property type="match status" value="1"/>
</dbReference>
<dbReference type="SUPFAM" id="SSF47413">
    <property type="entry name" value="lambda repressor-like DNA-binding domains"/>
    <property type="match status" value="1"/>
</dbReference>
<proteinExistence type="predicted"/>
<dbReference type="InterPro" id="IPR000843">
    <property type="entry name" value="HTH_LacI"/>
</dbReference>
<keyword evidence="1" id="KW-0805">Transcription regulation</keyword>
<evidence type="ECO:0000313" key="6">
    <source>
        <dbReference type="EMBL" id="HIX82894.1"/>
    </source>
</evidence>
<dbReference type="CDD" id="cd01392">
    <property type="entry name" value="HTH_LacI"/>
    <property type="match status" value="1"/>
</dbReference>
<organism evidence="6 7">
    <name type="scientific">Candidatus Erysipelatoclostridium merdavium</name>
    <dbReference type="NCBI Taxonomy" id="2838566"/>
    <lineage>
        <taxon>Bacteria</taxon>
        <taxon>Bacillati</taxon>
        <taxon>Bacillota</taxon>
        <taxon>Erysipelotrichia</taxon>
        <taxon>Erysipelotrichales</taxon>
        <taxon>Erysipelotrichales incertae sedis</taxon>
    </lineage>
</organism>
<gene>
    <name evidence="6" type="ORF">H9980_13145</name>
</gene>
<dbReference type="InterPro" id="IPR010982">
    <property type="entry name" value="Lambda_DNA-bd_dom_sf"/>
</dbReference>
<dbReference type="GO" id="GO:0003700">
    <property type="term" value="F:DNA-binding transcription factor activity"/>
    <property type="evidence" value="ECO:0007669"/>
    <property type="project" value="TreeGrafter"/>
</dbReference>
<dbReference type="PROSITE" id="PS00356">
    <property type="entry name" value="HTH_LACI_1"/>
    <property type="match status" value="1"/>
</dbReference>
<evidence type="ECO:0000256" key="1">
    <source>
        <dbReference type="ARBA" id="ARBA00023015"/>
    </source>
</evidence>
<reference evidence="6" key="1">
    <citation type="journal article" date="2021" name="PeerJ">
        <title>Extensive microbial diversity within the chicken gut microbiome revealed by metagenomics and culture.</title>
        <authorList>
            <person name="Gilroy R."/>
            <person name="Ravi A."/>
            <person name="Getino M."/>
            <person name="Pursley I."/>
            <person name="Horton D.L."/>
            <person name="Alikhan N.F."/>
            <person name="Baker D."/>
            <person name="Gharbi K."/>
            <person name="Hall N."/>
            <person name="Watson M."/>
            <person name="Adriaenssens E.M."/>
            <person name="Foster-Nyarko E."/>
            <person name="Jarju S."/>
            <person name="Secka A."/>
            <person name="Antonio M."/>
            <person name="Oren A."/>
            <person name="Chaudhuri R.R."/>
            <person name="La Ragione R."/>
            <person name="Hildebrand F."/>
            <person name="Pallen M.J."/>
        </authorList>
    </citation>
    <scope>NUCLEOTIDE SEQUENCE</scope>
    <source>
        <strain evidence="6">ChiGjej1B1-14440</strain>
    </source>
</reference>
<dbReference type="PROSITE" id="PS50932">
    <property type="entry name" value="HTH_LACI_2"/>
    <property type="match status" value="1"/>
</dbReference>